<evidence type="ECO:0000313" key="2">
    <source>
        <dbReference type="EMBL" id="MBC5646668.1"/>
    </source>
</evidence>
<evidence type="ECO:0000313" key="3">
    <source>
        <dbReference type="Proteomes" id="UP000644010"/>
    </source>
</evidence>
<accession>A0ABR7EA60</accession>
<keyword evidence="1" id="KW-0732">Signal</keyword>
<name>A0ABR7EA60_9BACT</name>
<dbReference type="RefSeq" id="WP_186962083.1">
    <property type="nucleotide sequence ID" value="NZ_JACOOI010000077.1"/>
</dbReference>
<dbReference type="SUPFAM" id="SSF63825">
    <property type="entry name" value="YWTD domain"/>
    <property type="match status" value="1"/>
</dbReference>
<feature type="chain" id="PRO_5045989610" evidence="1">
    <location>
        <begin position="31"/>
        <end position="352"/>
    </location>
</feature>
<reference evidence="2 3" key="1">
    <citation type="submission" date="2020-08" db="EMBL/GenBank/DDBJ databases">
        <title>Genome public.</title>
        <authorList>
            <person name="Liu C."/>
            <person name="Sun Q."/>
        </authorList>
    </citation>
    <scope>NUCLEOTIDE SEQUENCE [LARGE SCALE GENOMIC DNA]</scope>
    <source>
        <strain evidence="2 3">BX2</strain>
    </source>
</reference>
<proteinExistence type="predicted"/>
<dbReference type="EMBL" id="JACOOI010000077">
    <property type="protein sequence ID" value="MBC5646668.1"/>
    <property type="molecule type" value="Genomic_DNA"/>
</dbReference>
<comment type="caution">
    <text evidence="2">The sequence shown here is derived from an EMBL/GenBank/DDBJ whole genome shotgun (WGS) entry which is preliminary data.</text>
</comment>
<evidence type="ECO:0000256" key="1">
    <source>
        <dbReference type="SAM" id="SignalP"/>
    </source>
</evidence>
<sequence length="352" mass="40592">MNTAACLFNSPYKVSLLLLIVLCLSCTSNTDTERHQKNRNNIVNIQERIKEINTEENPITAWGIPHILGDYLLVSDYKSPDKLVYIFDKNNFKYITSTGDRGQGPGEISNMGRIATNEAEQIFYLTDHGSEKVLSFRLDSVLLNPDYIPSVKANIKTELFPFNYQYVNDTLSYGLFWDVTNNGDYKPIVTKWNMNTGEIIPMKYSGHPELKRKRVSFAVSIENGIYVECYWYNDLMSICNLNGDLLYNIYGKIWDTKTTNEDLYFQDVMFCKDKIVASYWGSNNFYKKKNGELSSNYPDKFLIFDLNGNYQKTLNIGSQLLSCCYDKENNRIIMNLDGDIQFGYLDLDGIIE</sequence>
<dbReference type="Pfam" id="PF17170">
    <property type="entry name" value="DUF5128"/>
    <property type="match status" value="1"/>
</dbReference>
<gene>
    <name evidence="2" type="ORF">H8S77_27850</name>
</gene>
<organism evidence="2 3">
    <name type="scientific">Parabacteroides segnis</name>
    <dbReference type="NCBI Taxonomy" id="2763058"/>
    <lineage>
        <taxon>Bacteria</taxon>
        <taxon>Pseudomonadati</taxon>
        <taxon>Bacteroidota</taxon>
        <taxon>Bacteroidia</taxon>
        <taxon>Bacteroidales</taxon>
        <taxon>Tannerellaceae</taxon>
        <taxon>Parabacteroides</taxon>
    </lineage>
</organism>
<dbReference type="Proteomes" id="UP000644010">
    <property type="component" value="Unassembled WGS sequence"/>
</dbReference>
<protein>
    <submittedName>
        <fullName evidence="2">6-bladed beta-propeller</fullName>
    </submittedName>
</protein>
<feature type="signal peptide" evidence="1">
    <location>
        <begin position="1"/>
        <end position="30"/>
    </location>
</feature>
<keyword evidence="3" id="KW-1185">Reference proteome</keyword>